<dbReference type="PANTHER" id="PTHR38926">
    <property type="entry name" value="F-BOX DOMAIN CONTAINING PROTEIN, EXPRESSED"/>
    <property type="match status" value="1"/>
</dbReference>
<organism evidence="1 2">
    <name type="scientific">Armillaria luteobubalina</name>
    <dbReference type="NCBI Taxonomy" id="153913"/>
    <lineage>
        <taxon>Eukaryota</taxon>
        <taxon>Fungi</taxon>
        <taxon>Dikarya</taxon>
        <taxon>Basidiomycota</taxon>
        <taxon>Agaricomycotina</taxon>
        <taxon>Agaricomycetes</taxon>
        <taxon>Agaricomycetidae</taxon>
        <taxon>Agaricales</taxon>
        <taxon>Marasmiineae</taxon>
        <taxon>Physalacriaceae</taxon>
        <taxon>Armillaria</taxon>
    </lineage>
</organism>
<accession>A0AA39PLR7</accession>
<gene>
    <name evidence="1" type="ORF">EDD18DRAFT_1194696</name>
</gene>
<evidence type="ECO:0008006" key="3">
    <source>
        <dbReference type="Google" id="ProtNLM"/>
    </source>
</evidence>
<sequence>MSVPSPSPSDEKSAKARLTYIEAEITSLTQKLATLTSERDELRRSEANTLLEIAELPADPADTNSTTIHSLPTELLQEIFRRCLRKHPIMDAAEPPLLLGRVCSSWRSISLQAPELWASLHLVIPRSIPYPESQPELYEQMRTGFEYWLVHLGALPLDLSLRAEERREDESQMVYSQIQWVLEKSRTRWKHLAVYIPSFSLSIFFDLPADQKYDFLESIELGTSDYHTPFQFEHIEFPFLSTATTPNLRRISFNSFSPDLRKGSFLELLPNITTLTLQRCEHWDINTPEMLVILAACTNLIHCRISTSERFHPDAQDAVAFVTAHLAHLKSLRIEVCAFRGSPVAAPNFLNLPDFFTYIVAPVLELLDVDGLHHEATADDASLIALRGFITRCSHTLRKLKLRSHLSITSTEVLISCLDLLPSLAELRIKDFDYPWNEAHRPRSPVVTDTLLEALASGELCPSLEKLKLDDNFGFTQETLERLLVTRFTNPGEGVVPLKCCTISTYRELGPVIKGLEGVKVNKISMYANQKWSGRSWFD</sequence>
<comment type="caution">
    <text evidence="1">The sequence shown here is derived from an EMBL/GenBank/DDBJ whole genome shotgun (WGS) entry which is preliminary data.</text>
</comment>
<dbReference type="InterPro" id="IPR036047">
    <property type="entry name" value="F-box-like_dom_sf"/>
</dbReference>
<keyword evidence="2" id="KW-1185">Reference proteome</keyword>
<evidence type="ECO:0000313" key="2">
    <source>
        <dbReference type="Proteomes" id="UP001175228"/>
    </source>
</evidence>
<dbReference type="Gene3D" id="1.20.1280.50">
    <property type="match status" value="1"/>
</dbReference>
<dbReference type="InterPro" id="IPR032675">
    <property type="entry name" value="LRR_dom_sf"/>
</dbReference>
<proteinExistence type="predicted"/>
<dbReference type="Proteomes" id="UP001175228">
    <property type="component" value="Unassembled WGS sequence"/>
</dbReference>
<dbReference type="SUPFAM" id="SSF81383">
    <property type="entry name" value="F-box domain"/>
    <property type="match status" value="1"/>
</dbReference>
<protein>
    <recommendedName>
        <fullName evidence="3">F-box domain-containing protein</fullName>
    </recommendedName>
</protein>
<evidence type="ECO:0000313" key="1">
    <source>
        <dbReference type="EMBL" id="KAK0486663.1"/>
    </source>
</evidence>
<reference evidence="1" key="1">
    <citation type="submission" date="2023-06" db="EMBL/GenBank/DDBJ databases">
        <authorList>
            <consortium name="Lawrence Berkeley National Laboratory"/>
            <person name="Ahrendt S."/>
            <person name="Sahu N."/>
            <person name="Indic B."/>
            <person name="Wong-Bajracharya J."/>
            <person name="Merenyi Z."/>
            <person name="Ke H.-M."/>
            <person name="Monk M."/>
            <person name="Kocsube S."/>
            <person name="Drula E."/>
            <person name="Lipzen A."/>
            <person name="Balint B."/>
            <person name="Henrissat B."/>
            <person name="Andreopoulos B."/>
            <person name="Martin F.M."/>
            <person name="Harder C.B."/>
            <person name="Rigling D."/>
            <person name="Ford K.L."/>
            <person name="Foster G.D."/>
            <person name="Pangilinan J."/>
            <person name="Papanicolaou A."/>
            <person name="Barry K."/>
            <person name="LaButti K."/>
            <person name="Viragh M."/>
            <person name="Koriabine M."/>
            <person name="Yan M."/>
            <person name="Riley R."/>
            <person name="Champramary S."/>
            <person name="Plett K.L."/>
            <person name="Tsai I.J."/>
            <person name="Slot J."/>
            <person name="Sipos G."/>
            <person name="Plett J."/>
            <person name="Nagy L.G."/>
            <person name="Grigoriev I.V."/>
        </authorList>
    </citation>
    <scope>NUCLEOTIDE SEQUENCE</scope>
    <source>
        <strain evidence="1">HWK02</strain>
    </source>
</reference>
<dbReference type="PANTHER" id="PTHR38926:SF5">
    <property type="entry name" value="F-BOX AND LEUCINE-RICH REPEAT PROTEIN 6"/>
    <property type="match status" value="1"/>
</dbReference>
<dbReference type="Gene3D" id="3.80.10.10">
    <property type="entry name" value="Ribonuclease Inhibitor"/>
    <property type="match status" value="1"/>
</dbReference>
<dbReference type="AlphaFoldDB" id="A0AA39PLR7"/>
<dbReference type="SUPFAM" id="SSF52047">
    <property type="entry name" value="RNI-like"/>
    <property type="match status" value="1"/>
</dbReference>
<dbReference type="EMBL" id="JAUEPU010000047">
    <property type="protein sequence ID" value="KAK0486663.1"/>
    <property type="molecule type" value="Genomic_DNA"/>
</dbReference>
<name>A0AA39PLR7_9AGAR</name>